<dbReference type="InterPro" id="IPR002902">
    <property type="entry name" value="GNK2"/>
</dbReference>
<evidence type="ECO:0000313" key="5">
    <source>
        <dbReference type="EMBL" id="BAJ88895.1"/>
    </source>
</evidence>
<accession>F2D1C4</accession>
<protein>
    <submittedName>
        <fullName evidence="5">Predicted protein</fullName>
    </submittedName>
</protein>
<organism evidence="5">
    <name type="scientific">Hordeum vulgare subsp. vulgare</name>
    <name type="common">Domesticated barley</name>
    <dbReference type="NCBI Taxonomy" id="112509"/>
    <lineage>
        <taxon>Eukaryota</taxon>
        <taxon>Viridiplantae</taxon>
        <taxon>Streptophyta</taxon>
        <taxon>Embryophyta</taxon>
        <taxon>Tracheophyta</taxon>
        <taxon>Spermatophyta</taxon>
        <taxon>Magnoliopsida</taxon>
        <taxon>Liliopsida</taxon>
        <taxon>Poales</taxon>
        <taxon>Poaceae</taxon>
        <taxon>BOP clade</taxon>
        <taxon>Pooideae</taxon>
        <taxon>Triticodae</taxon>
        <taxon>Triticeae</taxon>
        <taxon>Hordeinae</taxon>
        <taxon>Hordeum</taxon>
    </lineage>
</organism>
<feature type="region of interest" description="Disordered" evidence="3">
    <location>
        <begin position="125"/>
        <end position="158"/>
    </location>
</feature>
<dbReference type="Pfam" id="PF01657">
    <property type="entry name" value="Stress-antifung"/>
    <property type="match status" value="1"/>
</dbReference>
<dbReference type="Gene3D" id="3.30.430.20">
    <property type="entry name" value="Gnk2 domain, C-X8-C-X2-C motif"/>
    <property type="match status" value="1"/>
</dbReference>
<dbReference type="PANTHER" id="PTHR32099">
    <property type="entry name" value="CYSTEINE-RICH REPEAT SECRETORY PROTEIN"/>
    <property type="match status" value="1"/>
</dbReference>
<keyword evidence="1" id="KW-0732">Signal</keyword>
<dbReference type="PROSITE" id="PS51473">
    <property type="entry name" value="GNK2"/>
    <property type="match status" value="1"/>
</dbReference>
<evidence type="ECO:0000256" key="2">
    <source>
        <dbReference type="ARBA" id="ARBA00022737"/>
    </source>
</evidence>
<dbReference type="CDD" id="cd23509">
    <property type="entry name" value="Gnk2-like"/>
    <property type="match status" value="1"/>
</dbReference>
<feature type="compositionally biased region" description="Low complexity" evidence="3">
    <location>
        <begin position="22"/>
        <end position="35"/>
    </location>
</feature>
<evidence type="ECO:0000259" key="4">
    <source>
        <dbReference type="PROSITE" id="PS51473"/>
    </source>
</evidence>
<proteinExistence type="evidence at transcript level"/>
<reference evidence="5" key="1">
    <citation type="journal article" date="2011" name="Plant Physiol.">
        <title>Comprehensive sequence analysis of 24,783 barley full-length cDNAs derived from 12 clone libraries.</title>
        <authorList>
            <person name="Matsumoto T."/>
            <person name="Tanaka T."/>
            <person name="Sakai H."/>
            <person name="Amano N."/>
            <person name="Kanamori H."/>
            <person name="Kurita K."/>
            <person name="Kikuta A."/>
            <person name="Kamiya K."/>
            <person name="Yamamoto M."/>
            <person name="Ikawa H."/>
            <person name="Fujii N."/>
            <person name="Hori K."/>
            <person name="Itoh T."/>
            <person name="Sato K."/>
        </authorList>
    </citation>
    <scope>NUCLEOTIDE SEQUENCE</scope>
    <source>
        <tissue evidence="5">Shoot</tissue>
    </source>
</reference>
<feature type="domain" description="Gnk2-homologous" evidence="4">
    <location>
        <begin position="128"/>
        <end position="234"/>
    </location>
</feature>
<feature type="region of interest" description="Disordered" evidence="3">
    <location>
        <begin position="22"/>
        <end position="73"/>
    </location>
</feature>
<dbReference type="AlphaFoldDB" id="F2D1C4"/>
<evidence type="ECO:0000256" key="1">
    <source>
        <dbReference type="ARBA" id="ARBA00022729"/>
    </source>
</evidence>
<feature type="compositionally biased region" description="Basic and acidic residues" evidence="3">
    <location>
        <begin position="126"/>
        <end position="139"/>
    </location>
</feature>
<feature type="compositionally biased region" description="Basic residues" evidence="3">
    <location>
        <begin position="54"/>
        <end position="64"/>
    </location>
</feature>
<dbReference type="InterPro" id="IPR038408">
    <property type="entry name" value="GNK2_sf"/>
</dbReference>
<keyword evidence="2" id="KW-0677">Repeat</keyword>
<feature type="non-terminal residue" evidence="5">
    <location>
        <position position="1"/>
    </location>
</feature>
<sequence>GAIPRRGAAGAVRRGVSVAGVRHGSQLHGQQHVPGQPGPPRRGATQEHLVVHGPLRHRRGRRRPGPGLGARALPGRRQRHGLLRLPRHGVPGRAEPVRLRQGRRHLLRPLRALLHLQRHLPLLLGQRREDEPRQQPERHVRPRAVQPPGGRARERHRRLRAYNSTRRYASGEADLGGQFTRVYSWAQCTPDMTPARCRGCLARLIAGMPRRLADRVRARSLGVRCSYRYETYSFLGGPVMVRLAAPPPSSPAPAPAVGPAVPTRGPVAGGESWYV</sequence>
<dbReference type="PANTHER" id="PTHR32099:SF106">
    <property type="entry name" value="GNK2-HOMOLOGOUS DOMAIN-CONTAINING PROTEIN"/>
    <property type="match status" value="1"/>
</dbReference>
<dbReference type="EMBL" id="AK357681">
    <property type="protein sequence ID" value="BAJ88895.1"/>
    <property type="molecule type" value="mRNA"/>
</dbReference>
<evidence type="ECO:0000256" key="3">
    <source>
        <dbReference type="SAM" id="MobiDB-lite"/>
    </source>
</evidence>
<name>F2D1C4_HORVV</name>